<organism evidence="1 2">
    <name type="scientific">Racocetra persica</name>
    <dbReference type="NCBI Taxonomy" id="160502"/>
    <lineage>
        <taxon>Eukaryota</taxon>
        <taxon>Fungi</taxon>
        <taxon>Fungi incertae sedis</taxon>
        <taxon>Mucoromycota</taxon>
        <taxon>Glomeromycotina</taxon>
        <taxon>Glomeromycetes</taxon>
        <taxon>Diversisporales</taxon>
        <taxon>Gigasporaceae</taxon>
        <taxon>Racocetra</taxon>
    </lineage>
</organism>
<gene>
    <name evidence="1" type="ORF">RPERSI_LOCUS17772</name>
</gene>
<sequence length="188" mass="21255">VKRLIHLAGGPQAFERRLDKTFEDKSYLTAYFNIGNEPDFFHPCLYHFIGKQWKSVEVIRDILEKKFGKGPGGIPGNDDSGAMGSWFAFHAMGIYPMAGQDIYLINSPHFSNITIYLSQNITFTILAKNHSTENIYVQGVKLNGVNWYKTWFRHQDILNGGILEVEMGDAISTTWGVNEKNGEIVIPP</sequence>
<feature type="non-terminal residue" evidence="1">
    <location>
        <position position="1"/>
    </location>
</feature>
<dbReference type="EMBL" id="CAJVQC010045965">
    <property type="protein sequence ID" value="CAG8782253.1"/>
    <property type="molecule type" value="Genomic_DNA"/>
</dbReference>
<keyword evidence="2" id="KW-1185">Reference proteome</keyword>
<feature type="non-terminal residue" evidence="1">
    <location>
        <position position="188"/>
    </location>
</feature>
<evidence type="ECO:0000313" key="2">
    <source>
        <dbReference type="Proteomes" id="UP000789920"/>
    </source>
</evidence>
<comment type="caution">
    <text evidence="1">The sequence shown here is derived from an EMBL/GenBank/DDBJ whole genome shotgun (WGS) entry which is preliminary data.</text>
</comment>
<protein>
    <submittedName>
        <fullName evidence="1">33986_t:CDS:1</fullName>
    </submittedName>
</protein>
<name>A0ACA9R8J7_9GLOM</name>
<dbReference type="Proteomes" id="UP000789920">
    <property type="component" value="Unassembled WGS sequence"/>
</dbReference>
<reference evidence="1" key="1">
    <citation type="submission" date="2021-06" db="EMBL/GenBank/DDBJ databases">
        <authorList>
            <person name="Kallberg Y."/>
            <person name="Tangrot J."/>
            <person name="Rosling A."/>
        </authorList>
    </citation>
    <scope>NUCLEOTIDE SEQUENCE</scope>
    <source>
        <strain evidence="1">MA461A</strain>
    </source>
</reference>
<evidence type="ECO:0000313" key="1">
    <source>
        <dbReference type="EMBL" id="CAG8782253.1"/>
    </source>
</evidence>
<proteinExistence type="predicted"/>
<accession>A0ACA9R8J7</accession>